<evidence type="ECO:0000256" key="1">
    <source>
        <dbReference type="ARBA" id="ARBA00023015"/>
    </source>
</evidence>
<dbReference type="Gene3D" id="1.10.357.10">
    <property type="entry name" value="Tetracycline Repressor, domain 2"/>
    <property type="match status" value="1"/>
</dbReference>
<keyword evidence="3" id="KW-0804">Transcription</keyword>
<comment type="caution">
    <text evidence="6">The sequence shown here is derived from an EMBL/GenBank/DDBJ whole genome shotgun (WGS) entry which is preliminary data.</text>
</comment>
<name>A0ABY1R2G9_9FLAO</name>
<dbReference type="PANTHER" id="PTHR47506:SF3">
    <property type="entry name" value="HTH-TYPE TRANSCRIPTIONAL REGULATOR LMRA"/>
    <property type="match status" value="1"/>
</dbReference>
<dbReference type="PROSITE" id="PS50977">
    <property type="entry name" value="HTH_TETR_2"/>
    <property type="match status" value="1"/>
</dbReference>
<dbReference type="SUPFAM" id="SSF46689">
    <property type="entry name" value="Homeodomain-like"/>
    <property type="match status" value="1"/>
</dbReference>
<proteinExistence type="predicted"/>
<feature type="DNA-binding region" description="H-T-H motif" evidence="4">
    <location>
        <begin position="43"/>
        <end position="62"/>
    </location>
</feature>
<accession>A0ABY1R2G9</accession>
<dbReference type="Proteomes" id="UP001158050">
    <property type="component" value="Unassembled WGS sequence"/>
</dbReference>
<evidence type="ECO:0000313" key="6">
    <source>
        <dbReference type="EMBL" id="SMP92397.1"/>
    </source>
</evidence>
<dbReference type="SUPFAM" id="SSF48498">
    <property type="entry name" value="Tetracyclin repressor-like, C-terminal domain"/>
    <property type="match status" value="1"/>
</dbReference>
<evidence type="ECO:0000259" key="5">
    <source>
        <dbReference type="PROSITE" id="PS50977"/>
    </source>
</evidence>
<feature type="domain" description="HTH tetR-type" evidence="5">
    <location>
        <begin position="20"/>
        <end position="80"/>
    </location>
</feature>
<reference evidence="6 7" key="1">
    <citation type="submission" date="2017-05" db="EMBL/GenBank/DDBJ databases">
        <authorList>
            <person name="Varghese N."/>
            <person name="Submissions S."/>
        </authorList>
    </citation>
    <scope>NUCLEOTIDE SEQUENCE [LARGE SCALE GENOMIC DNA]</scope>
    <source>
        <strain evidence="6 7">DSM 18015</strain>
    </source>
</reference>
<dbReference type="Pfam" id="PF16925">
    <property type="entry name" value="TetR_C_13"/>
    <property type="match status" value="1"/>
</dbReference>
<protein>
    <submittedName>
        <fullName evidence="6">Transcriptional regulator, TetR family</fullName>
    </submittedName>
</protein>
<evidence type="ECO:0000256" key="4">
    <source>
        <dbReference type="PROSITE-ProRule" id="PRU00335"/>
    </source>
</evidence>
<keyword evidence="2 4" id="KW-0238">DNA-binding</keyword>
<keyword evidence="7" id="KW-1185">Reference proteome</keyword>
<dbReference type="InterPro" id="IPR001647">
    <property type="entry name" value="HTH_TetR"/>
</dbReference>
<dbReference type="InterPro" id="IPR009057">
    <property type="entry name" value="Homeodomain-like_sf"/>
</dbReference>
<dbReference type="InterPro" id="IPR011075">
    <property type="entry name" value="TetR_C"/>
</dbReference>
<dbReference type="Pfam" id="PF00440">
    <property type="entry name" value="TetR_N"/>
    <property type="match status" value="1"/>
</dbReference>
<evidence type="ECO:0000313" key="7">
    <source>
        <dbReference type="Proteomes" id="UP001158050"/>
    </source>
</evidence>
<dbReference type="PRINTS" id="PR00455">
    <property type="entry name" value="HTHTETR"/>
</dbReference>
<evidence type="ECO:0000256" key="3">
    <source>
        <dbReference type="ARBA" id="ARBA00023163"/>
    </source>
</evidence>
<evidence type="ECO:0000256" key="2">
    <source>
        <dbReference type="ARBA" id="ARBA00023125"/>
    </source>
</evidence>
<dbReference type="InterPro" id="IPR036271">
    <property type="entry name" value="Tet_transcr_reg_TetR-rel_C_sf"/>
</dbReference>
<dbReference type="EMBL" id="FXUO01000004">
    <property type="protein sequence ID" value="SMP92397.1"/>
    <property type="molecule type" value="Genomic_DNA"/>
</dbReference>
<keyword evidence="1" id="KW-0805">Transcription regulation</keyword>
<gene>
    <name evidence="6" type="ORF">SAMN05421679_10434</name>
</gene>
<dbReference type="PANTHER" id="PTHR47506">
    <property type="entry name" value="TRANSCRIPTIONAL REGULATORY PROTEIN"/>
    <property type="match status" value="1"/>
</dbReference>
<organism evidence="6 7">
    <name type="scientific">Epilithonimonas pallida</name>
    <dbReference type="NCBI Taxonomy" id="373671"/>
    <lineage>
        <taxon>Bacteria</taxon>
        <taxon>Pseudomonadati</taxon>
        <taxon>Bacteroidota</taxon>
        <taxon>Flavobacteriia</taxon>
        <taxon>Flavobacteriales</taxon>
        <taxon>Weeksellaceae</taxon>
        <taxon>Chryseobacterium group</taxon>
        <taxon>Epilithonimonas</taxon>
    </lineage>
</organism>
<sequence length="212" mass="24233">MVYNLYIFAKSIQIKMSKAEKTRQFIIEQTAELFNKKGYAGTSLSDITSATGLTKGSIYGNFENKDEVAKEVYLYNSKRLQISFTNELNDAMTTREKLFAIIDVYRKTWETNISRGGCPHLNTAVEADDTMPFLKSEVNKNFENWANHFTRILDKGKNQNEIVGSIDSQKYAYQFIALIEGGILLSKTMNNKAHLFNALERIETIIDNELIK</sequence>